<proteinExistence type="predicted"/>
<keyword evidence="2" id="KW-1185">Reference proteome</keyword>
<evidence type="ECO:0000313" key="2">
    <source>
        <dbReference type="Proteomes" id="UP001595741"/>
    </source>
</evidence>
<reference evidence="2" key="1">
    <citation type="journal article" date="2019" name="Int. J. Syst. Evol. Microbiol.">
        <title>The Global Catalogue of Microorganisms (GCM) 10K type strain sequencing project: providing services to taxonomists for standard genome sequencing and annotation.</title>
        <authorList>
            <consortium name="The Broad Institute Genomics Platform"/>
            <consortium name="The Broad Institute Genome Sequencing Center for Infectious Disease"/>
            <person name="Wu L."/>
            <person name="Ma J."/>
        </authorList>
    </citation>
    <scope>NUCLEOTIDE SEQUENCE [LARGE SCALE GENOMIC DNA]</scope>
    <source>
        <strain evidence="2">KCTC 42742</strain>
    </source>
</reference>
<dbReference type="EMBL" id="JBHRXN010000031">
    <property type="protein sequence ID" value="MFC3533178.1"/>
    <property type="molecule type" value="Genomic_DNA"/>
</dbReference>
<comment type="caution">
    <text evidence="1">The sequence shown here is derived from an EMBL/GenBank/DDBJ whole genome shotgun (WGS) entry which is preliminary data.</text>
</comment>
<gene>
    <name evidence="1" type="ORF">ACFOLG_13415</name>
</gene>
<organism evidence="1 2">
    <name type="scientific">Vogesella facilis</name>
    <dbReference type="NCBI Taxonomy" id="1655232"/>
    <lineage>
        <taxon>Bacteria</taxon>
        <taxon>Pseudomonadati</taxon>
        <taxon>Pseudomonadota</taxon>
        <taxon>Betaproteobacteria</taxon>
        <taxon>Neisseriales</taxon>
        <taxon>Chromobacteriaceae</taxon>
        <taxon>Vogesella</taxon>
    </lineage>
</organism>
<sequence length="69" mass="7738">MSKKQKHDDELDDETLALLAWCMEVETHLVAAGATPEEAQDHIEEQAEWYTDMFYDGLSPAEAAKQALA</sequence>
<evidence type="ECO:0000313" key="1">
    <source>
        <dbReference type="EMBL" id="MFC3533178.1"/>
    </source>
</evidence>
<accession>A0ABV7RJU6</accession>
<name>A0ABV7RJU6_9NEIS</name>
<dbReference type="Proteomes" id="UP001595741">
    <property type="component" value="Unassembled WGS sequence"/>
</dbReference>
<protein>
    <submittedName>
        <fullName evidence="1">Uncharacterized protein</fullName>
    </submittedName>
</protein>
<dbReference type="RefSeq" id="WP_386092675.1">
    <property type="nucleotide sequence ID" value="NZ_JBHRXN010000031.1"/>
</dbReference>